<evidence type="ECO:0000313" key="2">
    <source>
        <dbReference type="Proteomes" id="UP000807769"/>
    </source>
</evidence>
<organism evidence="1 2">
    <name type="scientific">Suillus subaureus</name>
    <dbReference type="NCBI Taxonomy" id="48587"/>
    <lineage>
        <taxon>Eukaryota</taxon>
        <taxon>Fungi</taxon>
        <taxon>Dikarya</taxon>
        <taxon>Basidiomycota</taxon>
        <taxon>Agaricomycotina</taxon>
        <taxon>Agaricomycetes</taxon>
        <taxon>Agaricomycetidae</taxon>
        <taxon>Boletales</taxon>
        <taxon>Suillineae</taxon>
        <taxon>Suillaceae</taxon>
        <taxon>Suillus</taxon>
    </lineage>
</organism>
<comment type="caution">
    <text evidence="1">The sequence shown here is derived from an EMBL/GenBank/DDBJ whole genome shotgun (WGS) entry which is preliminary data.</text>
</comment>
<gene>
    <name evidence="1" type="ORF">BJ212DRAFT_1304678</name>
</gene>
<dbReference type="RefSeq" id="XP_041186428.1">
    <property type="nucleotide sequence ID" value="XM_041333656.1"/>
</dbReference>
<reference evidence="1" key="1">
    <citation type="journal article" date="2020" name="New Phytol.">
        <title>Comparative genomics reveals dynamic genome evolution in host specialist ectomycorrhizal fungi.</title>
        <authorList>
            <person name="Lofgren L.A."/>
            <person name="Nguyen N.H."/>
            <person name="Vilgalys R."/>
            <person name="Ruytinx J."/>
            <person name="Liao H.L."/>
            <person name="Branco S."/>
            <person name="Kuo A."/>
            <person name="LaButti K."/>
            <person name="Lipzen A."/>
            <person name="Andreopoulos W."/>
            <person name="Pangilinan J."/>
            <person name="Riley R."/>
            <person name="Hundley H."/>
            <person name="Na H."/>
            <person name="Barry K."/>
            <person name="Grigoriev I.V."/>
            <person name="Stajich J.E."/>
            <person name="Kennedy P.G."/>
        </authorList>
    </citation>
    <scope>NUCLEOTIDE SEQUENCE</scope>
    <source>
        <strain evidence="1">MN1</strain>
    </source>
</reference>
<proteinExistence type="predicted"/>
<keyword evidence="2" id="KW-1185">Reference proteome</keyword>
<dbReference type="GeneID" id="64627673"/>
<dbReference type="EMBL" id="JABBWG010000071">
    <property type="protein sequence ID" value="KAG1803111.1"/>
    <property type="molecule type" value="Genomic_DNA"/>
</dbReference>
<name>A0A9P7J545_9AGAM</name>
<dbReference type="Proteomes" id="UP000807769">
    <property type="component" value="Unassembled WGS sequence"/>
</dbReference>
<dbReference type="OrthoDB" id="2683040at2759"/>
<protein>
    <submittedName>
        <fullName evidence="1">Uncharacterized protein</fullName>
    </submittedName>
</protein>
<accession>A0A9P7J545</accession>
<evidence type="ECO:0000313" key="1">
    <source>
        <dbReference type="EMBL" id="KAG1803111.1"/>
    </source>
</evidence>
<dbReference type="AlphaFoldDB" id="A0A9P7J545"/>
<sequence length="140" mass="15232">MSQTETIDDKRKKKYSRAGCIVTGCVDTTMEDDKCKVGPLAVVLAENIVEAALLGINVDEIMKHKQRSTAQTQTNDGGNNIGQIIDDYLRPSAIACHIVNGVTCTVQTLGTTLSTTSRGFKPVSRIVMPGEYLETEQKEL</sequence>